<dbReference type="GO" id="GO:0106290">
    <property type="term" value="F:trans-cinnamate-CoA ligase activity"/>
    <property type="evidence" value="ECO:0007669"/>
    <property type="project" value="UniProtKB-ARBA"/>
</dbReference>
<dbReference type="CDD" id="cd05904">
    <property type="entry name" value="4CL"/>
    <property type="match status" value="1"/>
</dbReference>
<dbReference type="InterPro" id="IPR000873">
    <property type="entry name" value="AMP-dep_synth/lig_dom"/>
</dbReference>
<dbReference type="GO" id="GO:0016207">
    <property type="term" value="F:4-coumarate-CoA ligase activity"/>
    <property type="evidence" value="ECO:0007669"/>
    <property type="project" value="UniProtKB-EC"/>
</dbReference>
<dbReference type="FunFam" id="3.30.300.30:FF:000007">
    <property type="entry name" value="4-coumarate--CoA ligase 2"/>
    <property type="match status" value="1"/>
</dbReference>
<dbReference type="Gene3D" id="3.30.300.30">
    <property type="match status" value="1"/>
</dbReference>
<evidence type="ECO:0000259" key="6">
    <source>
        <dbReference type="Pfam" id="PF00501"/>
    </source>
</evidence>
<evidence type="ECO:0000256" key="2">
    <source>
        <dbReference type="ARBA" id="ARBA00012959"/>
    </source>
</evidence>
<keyword evidence="3" id="KW-0436">Ligase</keyword>
<dbReference type="InterPro" id="IPR045851">
    <property type="entry name" value="AMP-bd_C_sf"/>
</dbReference>
<dbReference type="InterPro" id="IPR020845">
    <property type="entry name" value="AMP-binding_CS"/>
</dbReference>
<keyword evidence="9" id="KW-1185">Reference proteome</keyword>
<dbReference type="EMBL" id="JAGGNH010000005">
    <property type="protein sequence ID" value="KAJ0972367.1"/>
    <property type="molecule type" value="Genomic_DNA"/>
</dbReference>
<dbReference type="Pfam" id="PF13193">
    <property type="entry name" value="AMP-binding_C"/>
    <property type="match status" value="1"/>
</dbReference>
<dbReference type="InterPro" id="IPR042099">
    <property type="entry name" value="ANL_N_sf"/>
</dbReference>
<dbReference type="PROSITE" id="PS00455">
    <property type="entry name" value="AMP_BINDING"/>
    <property type="match status" value="1"/>
</dbReference>
<sequence length="549" mass="58792">MAAARPSSIDPRSGFCSTNGVYYSLRAPPPLPPDSVPLSIASYALSLLPSPPPSNPAIIFSTSSSSPSITYPLLISQVSSLASALRSQLRISKGDVVYILAPTSLEIPILYIALLSIGAVVCPSNPLSTPDEIAHQVSLTNPSVAFTNASFAAKLPSHLATVLLESPLFRSFLEPGAPAPSLPPVEMSQYDPAAILYSSGTTGRVKGVIITHRNLIAVIAGYYASREAWPLEDGPDVTLFTIPLFHVFGFFMLLRSVALGDTTVLMGKVDLEAILRAVHAHRVKFIPVSPPLVLALAKSDLVSKFDLSSLRGVGSGGAPLGRELAELFISRFPSVEIYQGYGLTESTGAAATQLGPEECLVFGSVGKISAGLEAKIVDPATGEVLPPGRQGELWLRGPTIMKGYIGDDEATVSTLDSEGWLKTGDLCYFDQDGFLFIVDRLKELIKYKAYQVPPAELEKILLSHPEIADAAVIPYPNEEAGQVPMAFVVRQPQSTLSEKQIIDFVAKQVSPYKKIRRVAFISSIPKSAAGKILRRELVNYALSSPRPKL</sequence>
<dbReference type="Pfam" id="PF00501">
    <property type="entry name" value="AMP-binding"/>
    <property type="match status" value="1"/>
</dbReference>
<comment type="similarity">
    <text evidence="1">Belongs to the ATP-dependent AMP-binding enzyme family.</text>
</comment>
<dbReference type="PANTHER" id="PTHR24096">
    <property type="entry name" value="LONG-CHAIN-FATTY-ACID--COA LIGASE"/>
    <property type="match status" value="1"/>
</dbReference>
<dbReference type="Gene3D" id="3.40.50.12780">
    <property type="entry name" value="N-terminal domain of ligase-like"/>
    <property type="match status" value="1"/>
</dbReference>
<keyword evidence="4" id="KW-0547">Nucleotide-binding</keyword>
<dbReference type="Proteomes" id="UP001085076">
    <property type="component" value="Miscellaneous, Linkage group lg05"/>
</dbReference>
<feature type="domain" description="AMP-dependent synthetase/ligase" evidence="6">
    <location>
        <begin position="53"/>
        <end position="404"/>
    </location>
</feature>
<evidence type="ECO:0000313" key="9">
    <source>
        <dbReference type="Proteomes" id="UP001085076"/>
    </source>
</evidence>
<organism evidence="8 9">
    <name type="scientific">Dioscorea zingiberensis</name>
    <dbReference type="NCBI Taxonomy" id="325984"/>
    <lineage>
        <taxon>Eukaryota</taxon>
        <taxon>Viridiplantae</taxon>
        <taxon>Streptophyta</taxon>
        <taxon>Embryophyta</taxon>
        <taxon>Tracheophyta</taxon>
        <taxon>Spermatophyta</taxon>
        <taxon>Magnoliopsida</taxon>
        <taxon>Liliopsida</taxon>
        <taxon>Dioscoreales</taxon>
        <taxon>Dioscoreaceae</taxon>
        <taxon>Dioscorea</taxon>
    </lineage>
</organism>
<reference evidence="8" key="2">
    <citation type="journal article" date="2022" name="Hortic Res">
        <title>The genome of Dioscorea zingiberensis sheds light on the biosynthesis, origin and evolution of the medicinally important diosgenin saponins.</title>
        <authorList>
            <person name="Li Y."/>
            <person name="Tan C."/>
            <person name="Li Z."/>
            <person name="Guo J."/>
            <person name="Li S."/>
            <person name="Chen X."/>
            <person name="Wang C."/>
            <person name="Dai X."/>
            <person name="Yang H."/>
            <person name="Song W."/>
            <person name="Hou L."/>
            <person name="Xu J."/>
            <person name="Tong Z."/>
            <person name="Xu A."/>
            <person name="Yuan X."/>
            <person name="Wang W."/>
            <person name="Yang Q."/>
            <person name="Chen L."/>
            <person name="Sun Z."/>
            <person name="Wang K."/>
            <person name="Pan B."/>
            <person name="Chen J."/>
            <person name="Bao Y."/>
            <person name="Liu F."/>
            <person name="Qi X."/>
            <person name="Gang D.R."/>
            <person name="Wen J."/>
            <person name="Li J."/>
        </authorList>
    </citation>
    <scope>NUCLEOTIDE SEQUENCE</scope>
    <source>
        <strain evidence="8">Dzin_1.0</strain>
    </source>
</reference>
<dbReference type="GO" id="GO:0005524">
    <property type="term" value="F:ATP binding"/>
    <property type="evidence" value="ECO:0007669"/>
    <property type="project" value="UniProtKB-KW"/>
</dbReference>
<accession>A0A9D5CFL5</accession>
<dbReference type="OrthoDB" id="10253869at2759"/>
<protein>
    <recommendedName>
        <fullName evidence="2">4-coumarate--CoA ligase</fullName>
        <ecNumber evidence="2">6.2.1.12</ecNumber>
    </recommendedName>
</protein>
<dbReference type="InterPro" id="IPR025110">
    <property type="entry name" value="AMP-bd_C"/>
</dbReference>
<dbReference type="PANTHER" id="PTHR24096:SF251">
    <property type="entry name" value="4-COUMARATE--COA LIGASE-LIKE 9"/>
    <property type="match status" value="1"/>
</dbReference>
<dbReference type="SUPFAM" id="SSF56801">
    <property type="entry name" value="Acetyl-CoA synthetase-like"/>
    <property type="match status" value="1"/>
</dbReference>
<evidence type="ECO:0000256" key="3">
    <source>
        <dbReference type="ARBA" id="ARBA00022598"/>
    </source>
</evidence>
<evidence type="ECO:0000256" key="1">
    <source>
        <dbReference type="ARBA" id="ARBA00006432"/>
    </source>
</evidence>
<keyword evidence="4" id="KW-0067">ATP-binding</keyword>
<dbReference type="EC" id="6.2.1.12" evidence="2"/>
<evidence type="ECO:0000259" key="7">
    <source>
        <dbReference type="Pfam" id="PF13193"/>
    </source>
</evidence>
<comment type="catalytic activity">
    <reaction evidence="5">
        <text>(E)-4-coumarate + ATP + CoA = (E)-4-coumaroyl-CoA + AMP + diphosphate</text>
        <dbReference type="Rhea" id="RHEA:19641"/>
        <dbReference type="ChEBI" id="CHEBI:12876"/>
        <dbReference type="ChEBI" id="CHEBI:30616"/>
        <dbReference type="ChEBI" id="CHEBI:33019"/>
        <dbReference type="ChEBI" id="CHEBI:57287"/>
        <dbReference type="ChEBI" id="CHEBI:85008"/>
        <dbReference type="ChEBI" id="CHEBI:456215"/>
        <dbReference type="EC" id="6.2.1.12"/>
    </reaction>
    <physiologicalReaction direction="left-to-right" evidence="5">
        <dbReference type="Rhea" id="RHEA:19642"/>
    </physiologicalReaction>
</comment>
<dbReference type="AlphaFoldDB" id="A0A9D5CFL5"/>
<evidence type="ECO:0000256" key="4">
    <source>
        <dbReference type="ARBA" id="ARBA00022840"/>
    </source>
</evidence>
<dbReference type="GO" id="GO:0009698">
    <property type="term" value="P:phenylpropanoid metabolic process"/>
    <property type="evidence" value="ECO:0007669"/>
    <property type="project" value="UniProtKB-ARBA"/>
</dbReference>
<reference evidence="8" key="1">
    <citation type="submission" date="2021-03" db="EMBL/GenBank/DDBJ databases">
        <authorList>
            <person name="Li Z."/>
            <person name="Yang C."/>
        </authorList>
    </citation>
    <scope>NUCLEOTIDE SEQUENCE</scope>
    <source>
        <strain evidence="8">Dzin_1.0</strain>
        <tissue evidence="8">Leaf</tissue>
    </source>
</reference>
<feature type="domain" description="AMP-binding enzyme C-terminal" evidence="7">
    <location>
        <begin position="456"/>
        <end position="531"/>
    </location>
</feature>
<evidence type="ECO:0000256" key="5">
    <source>
        <dbReference type="ARBA" id="ARBA00034252"/>
    </source>
</evidence>
<comment type="caution">
    <text evidence="8">The sequence shown here is derived from an EMBL/GenBank/DDBJ whole genome shotgun (WGS) entry which is preliminary data.</text>
</comment>
<evidence type="ECO:0000313" key="8">
    <source>
        <dbReference type="EMBL" id="KAJ0972367.1"/>
    </source>
</evidence>
<name>A0A9D5CFL5_9LILI</name>
<proteinExistence type="inferred from homology"/>
<gene>
    <name evidence="8" type="ORF">J5N97_020326</name>
</gene>